<dbReference type="AlphaFoldDB" id="A0A5B7EUE3"/>
<proteinExistence type="predicted"/>
<evidence type="ECO:0000313" key="2">
    <source>
        <dbReference type="Proteomes" id="UP000324222"/>
    </source>
</evidence>
<sequence length="48" mass="5510">MTTAGNNEKSSKLEAAATGKLNLIQDLGQEIVALRQRERERERERERI</sequence>
<reference evidence="1 2" key="1">
    <citation type="submission" date="2019-05" db="EMBL/GenBank/DDBJ databases">
        <title>Another draft genome of Portunus trituberculatus and its Hox gene families provides insights of decapod evolution.</title>
        <authorList>
            <person name="Jeong J.-H."/>
            <person name="Song I."/>
            <person name="Kim S."/>
            <person name="Choi T."/>
            <person name="Kim D."/>
            <person name="Ryu S."/>
            <person name="Kim W."/>
        </authorList>
    </citation>
    <scope>NUCLEOTIDE SEQUENCE [LARGE SCALE GENOMIC DNA]</scope>
    <source>
        <tissue evidence="1">Muscle</tissue>
    </source>
</reference>
<keyword evidence="2" id="KW-1185">Reference proteome</keyword>
<accession>A0A5B7EUE3</accession>
<protein>
    <submittedName>
        <fullName evidence="1">Uncharacterized protein</fullName>
    </submittedName>
</protein>
<organism evidence="1 2">
    <name type="scientific">Portunus trituberculatus</name>
    <name type="common">Swimming crab</name>
    <name type="synonym">Neptunus trituberculatus</name>
    <dbReference type="NCBI Taxonomy" id="210409"/>
    <lineage>
        <taxon>Eukaryota</taxon>
        <taxon>Metazoa</taxon>
        <taxon>Ecdysozoa</taxon>
        <taxon>Arthropoda</taxon>
        <taxon>Crustacea</taxon>
        <taxon>Multicrustacea</taxon>
        <taxon>Malacostraca</taxon>
        <taxon>Eumalacostraca</taxon>
        <taxon>Eucarida</taxon>
        <taxon>Decapoda</taxon>
        <taxon>Pleocyemata</taxon>
        <taxon>Brachyura</taxon>
        <taxon>Eubrachyura</taxon>
        <taxon>Portunoidea</taxon>
        <taxon>Portunidae</taxon>
        <taxon>Portuninae</taxon>
        <taxon>Portunus</taxon>
    </lineage>
</organism>
<comment type="caution">
    <text evidence="1">The sequence shown here is derived from an EMBL/GenBank/DDBJ whole genome shotgun (WGS) entry which is preliminary data.</text>
</comment>
<name>A0A5B7EUE3_PORTR</name>
<evidence type="ECO:0000313" key="1">
    <source>
        <dbReference type="EMBL" id="MPC36796.1"/>
    </source>
</evidence>
<gene>
    <name evidence="1" type="ORF">E2C01_030263</name>
</gene>
<dbReference type="Proteomes" id="UP000324222">
    <property type="component" value="Unassembled WGS sequence"/>
</dbReference>
<dbReference type="EMBL" id="VSRR010003609">
    <property type="protein sequence ID" value="MPC36796.1"/>
    <property type="molecule type" value="Genomic_DNA"/>
</dbReference>